<dbReference type="InterPro" id="IPR032485">
    <property type="entry name" value="LRP1-like_beta_prop"/>
</dbReference>
<comment type="caution">
    <text evidence="2">The sequence shown here is derived from an EMBL/GenBank/DDBJ whole genome shotgun (WGS) entry which is preliminary data.</text>
</comment>
<feature type="domain" description="Prolow-density lipoprotein receptor-related protein 1-like beta-propeller" evidence="1">
    <location>
        <begin position="177"/>
        <end position="279"/>
    </location>
</feature>
<dbReference type="SUPFAM" id="SSF69304">
    <property type="entry name" value="Tricorn protease N-terminal domain"/>
    <property type="match status" value="1"/>
</dbReference>
<reference evidence="2" key="1">
    <citation type="submission" date="2019-07" db="EMBL/GenBank/DDBJ databases">
        <authorList>
            <person name="Wongkuna S."/>
            <person name="Scaria J."/>
        </authorList>
    </citation>
    <scope>NUCLEOTIDE SEQUENCE [LARGE SCALE GENOMIC DNA]</scope>
    <source>
        <strain evidence="2">SW178</strain>
    </source>
</reference>
<dbReference type="OrthoDB" id="61520at2"/>
<dbReference type="AlphaFoldDB" id="A0A5M9HYV5"/>
<organism evidence="2 3">
    <name type="scientific">Mediterraneibacter catenae</name>
    <dbReference type="NCBI Taxonomy" id="2594882"/>
    <lineage>
        <taxon>Bacteria</taxon>
        <taxon>Bacillati</taxon>
        <taxon>Bacillota</taxon>
        <taxon>Clostridia</taxon>
        <taxon>Lachnospirales</taxon>
        <taxon>Lachnospiraceae</taxon>
        <taxon>Mediterraneibacter</taxon>
    </lineage>
</organism>
<dbReference type="EMBL" id="VMSO01000018">
    <property type="protein sequence ID" value="KAA8500716.1"/>
    <property type="molecule type" value="Genomic_DNA"/>
</dbReference>
<gene>
    <name evidence="2" type="ORF">FNY66_12050</name>
</gene>
<dbReference type="Proteomes" id="UP000322025">
    <property type="component" value="Unassembled WGS sequence"/>
</dbReference>
<evidence type="ECO:0000313" key="2">
    <source>
        <dbReference type="EMBL" id="KAA8500716.1"/>
    </source>
</evidence>
<accession>A0A5M9HYV5</accession>
<keyword evidence="3" id="KW-1185">Reference proteome</keyword>
<protein>
    <submittedName>
        <fullName evidence="2">DUF5050 domain-containing protein</fullName>
    </submittedName>
</protein>
<dbReference type="Pfam" id="PF16472">
    <property type="entry name" value="DUF5050"/>
    <property type="match status" value="1"/>
</dbReference>
<evidence type="ECO:0000313" key="3">
    <source>
        <dbReference type="Proteomes" id="UP000322025"/>
    </source>
</evidence>
<proteinExistence type="predicted"/>
<evidence type="ECO:0000259" key="1">
    <source>
        <dbReference type="Pfam" id="PF16472"/>
    </source>
</evidence>
<sequence length="345" mass="40102">MQYKKFFALTAIVMIVLNGCSSQKTENLSEISFDGLDSIEREEINYMLPTRFASDGKDIFFIDSPTGMVYRFDLSTKEATINCNNPVCSHDSDSCTAYAERDISGIRRENDEVYLLGNQIYKISRNQKEEIGKGHYGTSNSKIMFGGYIAYPEEESIIVENIESGNIVQRFEDVVPYTQGNFYYKGALWYITEDLELVRLDIKAGEKRVVEEIGVTRASVYEDFIYYIQVDQQTGDNQLIRYSEGEDSKTVVEDNVFYYNIKGDTLYYTTWPDRDFYYRPLYESSGENEAVQLFKGLDLLIWSFPEYDDLLVNLSEDYYTYYILDTETNTIDYDHPLKVEQELTQ</sequence>
<name>A0A5M9HYV5_9FIRM</name>